<dbReference type="Proteomes" id="UP000006329">
    <property type="component" value="Unassembled WGS sequence"/>
</dbReference>
<sequence>MGGIYTIFFISYKTVTSNEIDIRKTIPKNYFRRDASQQQFPKLFQRETFISSFKKSRNCFSGRLSASLI</sequence>
<comment type="caution">
    <text evidence="1">The sequence shown here is derived from an EMBL/GenBank/DDBJ whole genome shotgun (WGS) entry which is preliminary data.</text>
</comment>
<dbReference type="AlphaFoldDB" id="A0A0E2BET4"/>
<dbReference type="EMBL" id="AHON02000043">
    <property type="protein sequence ID" value="EKO33820.1"/>
    <property type="molecule type" value="Genomic_DNA"/>
</dbReference>
<evidence type="ECO:0000313" key="1">
    <source>
        <dbReference type="EMBL" id="EKO33820.1"/>
    </source>
</evidence>
<reference evidence="1" key="1">
    <citation type="submission" date="2012-10" db="EMBL/GenBank/DDBJ databases">
        <authorList>
            <person name="Harkins D.M."/>
            <person name="Durkin A.S."/>
            <person name="Brinkac L.M."/>
            <person name="Haft D.H."/>
            <person name="Selengut J.D."/>
            <person name="Sanka R."/>
            <person name="DePew J."/>
            <person name="Purushe J."/>
            <person name="Matthias M.A."/>
            <person name="Vinetz J.M."/>
            <person name="Sutton G.G."/>
            <person name="Nierman W.C."/>
            <person name="Fouts D.E."/>
        </authorList>
    </citation>
    <scope>NUCLEOTIDE SEQUENCE [LARGE SCALE GENOMIC DNA]</scope>
    <source>
        <strain evidence="1">MOR084</strain>
    </source>
</reference>
<proteinExistence type="predicted"/>
<evidence type="ECO:0000313" key="2">
    <source>
        <dbReference type="Proteomes" id="UP000006329"/>
    </source>
</evidence>
<accession>A0A0E2BET4</accession>
<keyword evidence="2" id="KW-1185">Reference proteome</keyword>
<gene>
    <name evidence="1" type="ORF">LEP1GSC179_2868</name>
</gene>
<protein>
    <submittedName>
        <fullName evidence="1">Uncharacterized protein</fullName>
    </submittedName>
</protein>
<organism evidence="1 2">
    <name type="scientific">Leptospira santarosai str. MOR084</name>
    <dbReference type="NCBI Taxonomy" id="1049984"/>
    <lineage>
        <taxon>Bacteria</taxon>
        <taxon>Pseudomonadati</taxon>
        <taxon>Spirochaetota</taxon>
        <taxon>Spirochaetia</taxon>
        <taxon>Leptospirales</taxon>
        <taxon>Leptospiraceae</taxon>
        <taxon>Leptospira</taxon>
    </lineage>
</organism>
<name>A0A0E2BET4_9LEPT</name>